<feature type="region of interest" description="Disordered" evidence="1">
    <location>
        <begin position="240"/>
        <end position="270"/>
    </location>
</feature>
<dbReference type="EMBL" id="ML211281">
    <property type="protein sequence ID" value="TFK84996.1"/>
    <property type="molecule type" value="Genomic_DNA"/>
</dbReference>
<reference evidence="2 3" key="1">
    <citation type="journal article" date="2019" name="Nat. Ecol. Evol.">
        <title>Megaphylogeny resolves global patterns of mushroom evolution.</title>
        <authorList>
            <person name="Varga T."/>
            <person name="Krizsan K."/>
            <person name="Foldi C."/>
            <person name="Dima B."/>
            <person name="Sanchez-Garcia M."/>
            <person name="Sanchez-Ramirez S."/>
            <person name="Szollosi G.J."/>
            <person name="Szarkandi J.G."/>
            <person name="Papp V."/>
            <person name="Albert L."/>
            <person name="Andreopoulos W."/>
            <person name="Angelini C."/>
            <person name="Antonin V."/>
            <person name="Barry K.W."/>
            <person name="Bougher N.L."/>
            <person name="Buchanan P."/>
            <person name="Buyck B."/>
            <person name="Bense V."/>
            <person name="Catcheside P."/>
            <person name="Chovatia M."/>
            <person name="Cooper J."/>
            <person name="Damon W."/>
            <person name="Desjardin D."/>
            <person name="Finy P."/>
            <person name="Geml J."/>
            <person name="Haridas S."/>
            <person name="Hughes K."/>
            <person name="Justo A."/>
            <person name="Karasinski D."/>
            <person name="Kautmanova I."/>
            <person name="Kiss B."/>
            <person name="Kocsube S."/>
            <person name="Kotiranta H."/>
            <person name="LaButti K.M."/>
            <person name="Lechner B.E."/>
            <person name="Liimatainen K."/>
            <person name="Lipzen A."/>
            <person name="Lukacs Z."/>
            <person name="Mihaltcheva S."/>
            <person name="Morgado L.N."/>
            <person name="Niskanen T."/>
            <person name="Noordeloos M.E."/>
            <person name="Ohm R.A."/>
            <person name="Ortiz-Santana B."/>
            <person name="Ovrebo C."/>
            <person name="Racz N."/>
            <person name="Riley R."/>
            <person name="Savchenko A."/>
            <person name="Shiryaev A."/>
            <person name="Soop K."/>
            <person name="Spirin V."/>
            <person name="Szebenyi C."/>
            <person name="Tomsovsky M."/>
            <person name="Tulloss R.E."/>
            <person name="Uehling J."/>
            <person name="Grigoriev I.V."/>
            <person name="Vagvolgyi C."/>
            <person name="Papp T."/>
            <person name="Martin F.M."/>
            <person name="Miettinen O."/>
            <person name="Hibbett D.S."/>
            <person name="Nagy L.G."/>
        </authorList>
    </citation>
    <scope>NUCLEOTIDE SEQUENCE [LARGE SCALE GENOMIC DNA]</scope>
    <source>
        <strain evidence="2 3">HHB13444</strain>
    </source>
</reference>
<feature type="compositionally biased region" description="Basic and acidic residues" evidence="1">
    <location>
        <begin position="214"/>
        <end position="229"/>
    </location>
</feature>
<dbReference type="Proteomes" id="UP000308197">
    <property type="component" value="Unassembled WGS sequence"/>
</dbReference>
<feature type="region of interest" description="Disordered" evidence="1">
    <location>
        <begin position="214"/>
        <end position="233"/>
    </location>
</feature>
<dbReference type="AlphaFoldDB" id="A0A5C3P5P8"/>
<feature type="compositionally biased region" description="Basic residues" evidence="1">
    <location>
        <begin position="258"/>
        <end position="270"/>
    </location>
</feature>
<gene>
    <name evidence="2" type="ORF">K466DRAFT_205000</name>
</gene>
<protein>
    <submittedName>
        <fullName evidence="2">Uncharacterized protein</fullName>
    </submittedName>
</protein>
<keyword evidence="3" id="KW-1185">Reference proteome</keyword>
<proteinExistence type="predicted"/>
<evidence type="ECO:0000313" key="3">
    <source>
        <dbReference type="Proteomes" id="UP000308197"/>
    </source>
</evidence>
<name>A0A5C3P5P8_9APHY</name>
<feature type="region of interest" description="Disordered" evidence="1">
    <location>
        <begin position="80"/>
        <end position="117"/>
    </location>
</feature>
<evidence type="ECO:0000313" key="2">
    <source>
        <dbReference type="EMBL" id="TFK84996.1"/>
    </source>
</evidence>
<sequence length="270" mass="29723">MIPSSYICFSGHSNVVSERVLLAVKRAYWRQLAPIAPLPHTDPSFFSDARDPHPVGYVSNGYHRSTVLVRCSICRCRPGGSVGASGRREYGHTTQRRSWLGGGGPGQQRSRASKRSGELPFEAISLQALRFHKRPGDRLLAAAAANDIIPCPDQSCCEHNHACACAATLRGRAHFVVVNTLDQYSYGRGRRRRRQGPVRDGARIDRRRLDRLGLARPRDRDMHLPRAEDEAPGAILRGAASGAHGRSWGAGIPAAVRGGKRRRRSSARRI</sequence>
<accession>A0A5C3P5P8</accession>
<dbReference type="InParanoid" id="A0A5C3P5P8"/>
<organism evidence="2 3">
    <name type="scientific">Polyporus arcularius HHB13444</name>
    <dbReference type="NCBI Taxonomy" id="1314778"/>
    <lineage>
        <taxon>Eukaryota</taxon>
        <taxon>Fungi</taxon>
        <taxon>Dikarya</taxon>
        <taxon>Basidiomycota</taxon>
        <taxon>Agaricomycotina</taxon>
        <taxon>Agaricomycetes</taxon>
        <taxon>Polyporales</taxon>
        <taxon>Polyporaceae</taxon>
        <taxon>Polyporus</taxon>
    </lineage>
</organism>
<evidence type="ECO:0000256" key="1">
    <source>
        <dbReference type="SAM" id="MobiDB-lite"/>
    </source>
</evidence>